<reference evidence="3 4" key="1">
    <citation type="submission" date="2021-09" db="EMBL/GenBank/DDBJ databases">
        <title>Genomic insights and catalytic innovation underlie evolution of tropane alkaloids biosynthesis.</title>
        <authorList>
            <person name="Wang Y.-J."/>
            <person name="Tian T."/>
            <person name="Huang J.-P."/>
            <person name="Huang S.-X."/>
        </authorList>
    </citation>
    <scope>NUCLEOTIDE SEQUENCE [LARGE SCALE GENOMIC DNA]</scope>
    <source>
        <strain evidence="3">KIB-2018</strain>
        <tissue evidence="3">Leaf</tissue>
    </source>
</reference>
<dbReference type="InterPro" id="IPR002156">
    <property type="entry name" value="RNaseH_domain"/>
</dbReference>
<dbReference type="PANTHER" id="PTHR47723:SF19">
    <property type="entry name" value="POLYNUCLEOTIDYL TRANSFERASE, RIBONUCLEASE H-LIKE SUPERFAMILY PROTEIN"/>
    <property type="match status" value="1"/>
</dbReference>
<dbReference type="CDD" id="cd06222">
    <property type="entry name" value="RNase_H_like"/>
    <property type="match status" value="1"/>
</dbReference>
<feature type="domain" description="RNase H type-1" evidence="2">
    <location>
        <begin position="48"/>
        <end position="176"/>
    </location>
</feature>
<keyword evidence="1" id="KW-0732">Signal</keyword>
<accession>A0AAV8UCY3</accession>
<dbReference type="EMBL" id="JAIWQS010000008">
    <property type="protein sequence ID" value="KAJ8900288.1"/>
    <property type="molecule type" value="Genomic_DNA"/>
</dbReference>
<gene>
    <name evidence="3" type="ORF">K2173_024928</name>
</gene>
<dbReference type="PROSITE" id="PS50879">
    <property type="entry name" value="RNASE_H_1"/>
    <property type="match status" value="1"/>
</dbReference>
<dbReference type="InterPro" id="IPR036397">
    <property type="entry name" value="RNaseH_sf"/>
</dbReference>
<dbReference type="InterPro" id="IPR044730">
    <property type="entry name" value="RNase_H-like_dom_plant"/>
</dbReference>
<evidence type="ECO:0000256" key="1">
    <source>
        <dbReference type="SAM" id="SignalP"/>
    </source>
</evidence>
<evidence type="ECO:0000313" key="4">
    <source>
        <dbReference type="Proteomes" id="UP001159364"/>
    </source>
</evidence>
<sequence>MTVLGHWCLVWFFGNFGLGVTSVVFTPECPQSITLRRQLLEVYWQRPREGWVNLSTDGSSKGNPCLATAGGLIRDAGGCWLAGFGTNLGFCSPWQAELWVVYHGLTLAWFHGYSRVDLTIDSAMVVSNFTNASHQVVNNLVLAIWELLLRNWIVRARHVFRESNRCVDWLANYSYRLPVGVQWFNQAIEGMSTLLFADSIGVALPRVATHVVLFFGRLPCLFEQKKL</sequence>
<dbReference type="InterPro" id="IPR012337">
    <property type="entry name" value="RNaseH-like_sf"/>
</dbReference>
<evidence type="ECO:0000313" key="3">
    <source>
        <dbReference type="EMBL" id="KAJ8900288.1"/>
    </source>
</evidence>
<proteinExistence type="predicted"/>
<dbReference type="PANTHER" id="PTHR47723">
    <property type="entry name" value="OS05G0353850 PROTEIN"/>
    <property type="match status" value="1"/>
</dbReference>
<name>A0AAV8UCY3_9ROSI</name>
<protein>
    <recommendedName>
        <fullName evidence="2">RNase H type-1 domain-containing protein</fullName>
    </recommendedName>
</protein>
<dbReference type="GO" id="GO:0004523">
    <property type="term" value="F:RNA-DNA hybrid ribonuclease activity"/>
    <property type="evidence" value="ECO:0007669"/>
    <property type="project" value="InterPro"/>
</dbReference>
<keyword evidence="4" id="KW-1185">Reference proteome</keyword>
<dbReference type="InterPro" id="IPR053151">
    <property type="entry name" value="RNase_H-like"/>
</dbReference>
<dbReference type="GO" id="GO:0003676">
    <property type="term" value="F:nucleic acid binding"/>
    <property type="evidence" value="ECO:0007669"/>
    <property type="project" value="InterPro"/>
</dbReference>
<dbReference type="SUPFAM" id="SSF53098">
    <property type="entry name" value="Ribonuclease H-like"/>
    <property type="match status" value="1"/>
</dbReference>
<feature type="chain" id="PRO_5043787637" description="RNase H type-1 domain-containing protein" evidence="1">
    <location>
        <begin position="20"/>
        <end position="227"/>
    </location>
</feature>
<dbReference type="Gene3D" id="3.30.420.10">
    <property type="entry name" value="Ribonuclease H-like superfamily/Ribonuclease H"/>
    <property type="match status" value="1"/>
</dbReference>
<organism evidence="3 4">
    <name type="scientific">Erythroxylum novogranatense</name>
    <dbReference type="NCBI Taxonomy" id="1862640"/>
    <lineage>
        <taxon>Eukaryota</taxon>
        <taxon>Viridiplantae</taxon>
        <taxon>Streptophyta</taxon>
        <taxon>Embryophyta</taxon>
        <taxon>Tracheophyta</taxon>
        <taxon>Spermatophyta</taxon>
        <taxon>Magnoliopsida</taxon>
        <taxon>eudicotyledons</taxon>
        <taxon>Gunneridae</taxon>
        <taxon>Pentapetalae</taxon>
        <taxon>rosids</taxon>
        <taxon>fabids</taxon>
        <taxon>Malpighiales</taxon>
        <taxon>Erythroxylaceae</taxon>
        <taxon>Erythroxylum</taxon>
    </lineage>
</organism>
<comment type="caution">
    <text evidence="3">The sequence shown here is derived from an EMBL/GenBank/DDBJ whole genome shotgun (WGS) entry which is preliminary data.</text>
</comment>
<evidence type="ECO:0000259" key="2">
    <source>
        <dbReference type="PROSITE" id="PS50879"/>
    </source>
</evidence>
<dbReference type="Proteomes" id="UP001159364">
    <property type="component" value="Linkage Group LG08"/>
</dbReference>
<feature type="signal peptide" evidence="1">
    <location>
        <begin position="1"/>
        <end position="19"/>
    </location>
</feature>
<dbReference type="Pfam" id="PF13456">
    <property type="entry name" value="RVT_3"/>
    <property type="match status" value="1"/>
</dbReference>
<dbReference type="AlphaFoldDB" id="A0AAV8UCY3"/>